<keyword evidence="5" id="KW-0812">Transmembrane</keyword>
<dbReference type="OrthoDB" id="8482111at2"/>
<dbReference type="CDD" id="cd11386">
    <property type="entry name" value="MCP_signal"/>
    <property type="match status" value="1"/>
</dbReference>
<evidence type="ECO:0000259" key="6">
    <source>
        <dbReference type="PROSITE" id="PS50111"/>
    </source>
</evidence>
<dbReference type="GO" id="GO:0016020">
    <property type="term" value="C:membrane"/>
    <property type="evidence" value="ECO:0007669"/>
    <property type="project" value="InterPro"/>
</dbReference>
<keyword evidence="7" id="KW-0675">Receptor</keyword>
<dbReference type="SMART" id="SM00283">
    <property type="entry name" value="MA"/>
    <property type="match status" value="1"/>
</dbReference>
<dbReference type="Pfam" id="PF00015">
    <property type="entry name" value="MCPsignal"/>
    <property type="match status" value="1"/>
</dbReference>
<dbReference type="AlphaFoldDB" id="A0A0P1H7F3"/>
<feature type="domain" description="Methyl-accepting transducer" evidence="6">
    <location>
        <begin position="184"/>
        <end position="406"/>
    </location>
</feature>
<feature type="transmembrane region" description="Helical" evidence="5">
    <location>
        <begin position="29"/>
        <end position="53"/>
    </location>
</feature>
<feature type="compositionally biased region" description="Polar residues" evidence="4">
    <location>
        <begin position="228"/>
        <end position="243"/>
    </location>
</feature>
<feature type="compositionally biased region" description="Low complexity" evidence="4">
    <location>
        <begin position="405"/>
        <end position="419"/>
    </location>
</feature>
<keyword evidence="8" id="KW-1185">Reference proteome</keyword>
<keyword evidence="1" id="KW-0145">Chemotaxis</keyword>
<feature type="transmembrane region" description="Helical" evidence="5">
    <location>
        <begin position="65"/>
        <end position="87"/>
    </location>
</feature>
<dbReference type="GO" id="GO:0006935">
    <property type="term" value="P:chemotaxis"/>
    <property type="evidence" value="ECO:0007669"/>
    <property type="project" value="UniProtKB-KW"/>
</dbReference>
<feature type="region of interest" description="Disordered" evidence="4">
    <location>
        <begin position="228"/>
        <end position="250"/>
    </location>
</feature>
<proteinExistence type="inferred from homology"/>
<dbReference type="PROSITE" id="PS50111">
    <property type="entry name" value="CHEMOTAXIS_TRANSDUC_2"/>
    <property type="match status" value="1"/>
</dbReference>
<dbReference type="PANTHER" id="PTHR43531:SF11">
    <property type="entry name" value="METHYL-ACCEPTING CHEMOTAXIS PROTEIN 3"/>
    <property type="match status" value="1"/>
</dbReference>
<dbReference type="GO" id="GO:0004888">
    <property type="term" value="F:transmembrane signaling receptor activity"/>
    <property type="evidence" value="ECO:0007669"/>
    <property type="project" value="InterPro"/>
</dbReference>
<evidence type="ECO:0000313" key="7">
    <source>
        <dbReference type="EMBL" id="CUH85903.1"/>
    </source>
</evidence>
<keyword evidence="3" id="KW-0807">Transducer</keyword>
<evidence type="ECO:0000256" key="4">
    <source>
        <dbReference type="SAM" id="MobiDB-lite"/>
    </source>
</evidence>
<dbReference type="SUPFAM" id="SSF58104">
    <property type="entry name" value="Methyl-accepting chemotaxis protein (MCP) signaling domain"/>
    <property type="match status" value="1"/>
</dbReference>
<feature type="transmembrane region" description="Helical" evidence="5">
    <location>
        <begin position="93"/>
        <end position="125"/>
    </location>
</feature>
<evidence type="ECO:0000256" key="1">
    <source>
        <dbReference type="ARBA" id="ARBA00022500"/>
    </source>
</evidence>
<evidence type="ECO:0000256" key="2">
    <source>
        <dbReference type="ARBA" id="ARBA00029447"/>
    </source>
</evidence>
<dbReference type="InterPro" id="IPR051310">
    <property type="entry name" value="MCP_chemotaxis"/>
</dbReference>
<sequence>MSVNMLETSKDFSGTARLVALGMMPLGPIAAFVVGGPLMTVVASAVIFAVMALVAGRLDAKMRPIMLAVALVGQCVAFTSAFAGHAWQVDTHMLFFAVLAIVATMGSLPALIAGVAVTAVHHLSFGLLLPSLVFPEMSLMETLGRVILHAVIVLFEAGILAWSMIRSAAVDAEVRSAREELALTVERAETAKLEAEAARAAAVETADRTRREGQRAAAAVEQIATSAEASADHASNAQSVMTQTRDEAARSSEVVTRAHEAMDAIKASSEKITTIIGVIDEIARQTDLLALNAAVESARAGEAGRGFAVVATEVRKLAQRSADASKEIRDLVITSSEQVDHGVTLVGETGDALSRISGAVSELNDVLSQIVAGAADQSEGLAQVNVAIARIDTIRDECDEEARKPSATKATAASAPATTSTAAAGIAFDMGDDDDVDFISSQAA</sequence>
<dbReference type="RefSeq" id="WP_058319956.1">
    <property type="nucleotide sequence ID" value="NZ_CYSF01000018.1"/>
</dbReference>
<comment type="similarity">
    <text evidence="2">Belongs to the methyl-accepting chemotaxis (MCP) protein family.</text>
</comment>
<gene>
    <name evidence="7" type="primary">tsr_5</name>
    <name evidence="7" type="ORF">TM5383_03146</name>
</gene>
<protein>
    <submittedName>
        <fullName evidence="7">Serine chemoreceptor protein</fullName>
    </submittedName>
</protein>
<dbReference type="STRING" id="340021.TM5383_03146"/>
<evidence type="ECO:0000256" key="3">
    <source>
        <dbReference type="PROSITE-ProRule" id="PRU00284"/>
    </source>
</evidence>
<organism evidence="7 8">
    <name type="scientific">Thalassovita mediterranea</name>
    <dbReference type="NCBI Taxonomy" id="340021"/>
    <lineage>
        <taxon>Bacteria</taxon>
        <taxon>Pseudomonadati</taxon>
        <taxon>Pseudomonadota</taxon>
        <taxon>Alphaproteobacteria</taxon>
        <taxon>Rhodobacterales</taxon>
        <taxon>Roseobacteraceae</taxon>
        <taxon>Thalassovita</taxon>
    </lineage>
</organism>
<dbReference type="GO" id="GO:0007165">
    <property type="term" value="P:signal transduction"/>
    <property type="evidence" value="ECO:0007669"/>
    <property type="project" value="UniProtKB-KW"/>
</dbReference>
<dbReference type="PRINTS" id="PR00260">
    <property type="entry name" value="CHEMTRNSDUCR"/>
</dbReference>
<evidence type="ECO:0000313" key="8">
    <source>
        <dbReference type="Proteomes" id="UP000051681"/>
    </source>
</evidence>
<keyword evidence="5" id="KW-0472">Membrane</keyword>
<dbReference type="PANTHER" id="PTHR43531">
    <property type="entry name" value="PROTEIN ICFG"/>
    <property type="match status" value="1"/>
</dbReference>
<feature type="region of interest" description="Disordered" evidence="4">
    <location>
        <begin position="399"/>
        <end position="419"/>
    </location>
</feature>
<reference evidence="7 8" key="1">
    <citation type="submission" date="2015-09" db="EMBL/GenBank/DDBJ databases">
        <authorList>
            <consortium name="Swine Surveillance"/>
        </authorList>
    </citation>
    <scope>NUCLEOTIDE SEQUENCE [LARGE SCALE GENOMIC DNA]</scope>
    <source>
        <strain evidence="7 8">CECT 8383</strain>
    </source>
</reference>
<name>A0A0P1H7F3_9RHOB</name>
<keyword evidence="5" id="KW-1133">Transmembrane helix</keyword>
<evidence type="ECO:0000256" key="5">
    <source>
        <dbReference type="SAM" id="Phobius"/>
    </source>
</evidence>
<feature type="transmembrane region" description="Helical" evidence="5">
    <location>
        <begin position="146"/>
        <end position="165"/>
    </location>
</feature>
<dbReference type="Proteomes" id="UP000051681">
    <property type="component" value="Unassembled WGS sequence"/>
</dbReference>
<dbReference type="EMBL" id="CYSF01000018">
    <property type="protein sequence ID" value="CUH85903.1"/>
    <property type="molecule type" value="Genomic_DNA"/>
</dbReference>
<dbReference type="InterPro" id="IPR004089">
    <property type="entry name" value="MCPsignal_dom"/>
</dbReference>
<dbReference type="Gene3D" id="1.10.287.950">
    <property type="entry name" value="Methyl-accepting chemotaxis protein"/>
    <property type="match status" value="1"/>
</dbReference>
<accession>A0A0P1H7F3</accession>
<dbReference type="InterPro" id="IPR004090">
    <property type="entry name" value="Chemotax_Me-accpt_rcpt"/>
</dbReference>